<dbReference type="eggNOG" id="COG1186">
    <property type="taxonomic scope" value="Bacteria"/>
</dbReference>
<dbReference type="GO" id="GO:0016149">
    <property type="term" value="F:translation release factor activity, codon specific"/>
    <property type="evidence" value="ECO:0007669"/>
    <property type="project" value="UniProtKB-UniRule"/>
</dbReference>
<keyword evidence="6" id="KW-0963">Cytoplasm</keyword>
<dbReference type="InterPro" id="IPR045853">
    <property type="entry name" value="Pep_chain_release_fac_I_sf"/>
</dbReference>
<evidence type="ECO:0000313" key="8">
    <source>
        <dbReference type="EMBL" id="EEG77847.1"/>
    </source>
</evidence>
<evidence type="ECO:0000259" key="7">
    <source>
        <dbReference type="PROSITE" id="PS00745"/>
    </source>
</evidence>
<feature type="domain" description="Prokaryotic-type class I peptide chain release factors" evidence="7">
    <location>
        <begin position="163"/>
        <end position="179"/>
    </location>
</feature>
<dbReference type="NCBIfam" id="TIGR00020">
    <property type="entry name" value="prfB"/>
    <property type="match status" value="1"/>
</dbReference>
<evidence type="ECO:0000256" key="3">
    <source>
        <dbReference type="ARBA" id="ARBA00019192"/>
    </source>
</evidence>
<dbReference type="AlphaFoldDB" id="C0GF87"/>
<dbReference type="STRING" id="555088.DealDRAFT_1146"/>
<dbReference type="GO" id="GO:0005737">
    <property type="term" value="C:cytoplasm"/>
    <property type="evidence" value="ECO:0007669"/>
    <property type="project" value="UniProtKB-SubCell"/>
</dbReference>
<keyword evidence="4 6" id="KW-0488">Methylation</keyword>
<dbReference type="FunFam" id="3.30.160.20:FF:000010">
    <property type="entry name" value="Peptide chain release factor 2"/>
    <property type="match status" value="1"/>
</dbReference>
<dbReference type="SUPFAM" id="SSF75620">
    <property type="entry name" value="Release factor"/>
    <property type="match status" value="1"/>
</dbReference>
<dbReference type="Proteomes" id="UP000006443">
    <property type="component" value="Unassembled WGS sequence"/>
</dbReference>
<protein>
    <recommendedName>
        <fullName evidence="3 6">Peptide chain release factor 2</fullName>
        <shortName evidence="6">RF-2</shortName>
    </recommendedName>
</protein>
<dbReference type="InterPro" id="IPR004374">
    <property type="entry name" value="PrfB"/>
</dbReference>
<dbReference type="InterPro" id="IPR005139">
    <property type="entry name" value="PCRF"/>
</dbReference>
<dbReference type="PANTHER" id="PTHR43116">
    <property type="entry name" value="PEPTIDE CHAIN RELEASE FACTOR 2"/>
    <property type="match status" value="1"/>
</dbReference>
<evidence type="ECO:0000256" key="5">
    <source>
        <dbReference type="ARBA" id="ARBA00022917"/>
    </source>
</evidence>
<comment type="PTM">
    <text evidence="6">Methylated by PrmC. Methylation increases the termination efficiency of RF2.</text>
</comment>
<evidence type="ECO:0000256" key="4">
    <source>
        <dbReference type="ARBA" id="ARBA00022481"/>
    </source>
</evidence>
<evidence type="ECO:0000256" key="2">
    <source>
        <dbReference type="ARBA" id="ARBA00010835"/>
    </source>
</evidence>
<accession>C0GF87</accession>
<organism evidence="8 9">
    <name type="scientific">Dethiobacter alkaliphilus AHT 1</name>
    <dbReference type="NCBI Taxonomy" id="555088"/>
    <lineage>
        <taxon>Bacteria</taxon>
        <taxon>Bacillati</taxon>
        <taxon>Bacillota</taxon>
        <taxon>Dethiobacteria</taxon>
        <taxon>Dethiobacterales</taxon>
        <taxon>Dethiobacteraceae</taxon>
        <taxon>Dethiobacter</taxon>
    </lineage>
</organism>
<dbReference type="HAMAP" id="MF_00094">
    <property type="entry name" value="Rel_fac_2"/>
    <property type="match status" value="1"/>
</dbReference>
<feature type="modified residue" description="N5-methylglutamine" evidence="6">
    <location>
        <position position="170"/>
    </location>
</feature>
<evidence type="ECO:0000256" key="6">
    <source>
        <dbReference type="HAMAP-Rule" id="MF_00094"/>
    </source>
</evidence>
<reference evidence="8 9" key="1">
    <citation type="submission" date="2009-02" db="EMBL/GenBank/DDBJ databases">
        <title>Sequencing of the draft genome and assembly of Dethiobacter alkaliphilus AHT 1.</title>
        <authorList>
            <consortium name="US DOE Joint Genome Institute (JGI-PGF)"/>
            <person name="Lucas S."/>
            <person name="Copeland A."/>
            <person name="Lapidus A."/>
            <person name="Glavina del Rio T."/>
            <person name="Dalin E."/>
            <person name="Tice H."/>
            <person name="Bruce D."/>
            <person name="Goodwin L."/>
            <person name="Pitluck S."/>
            <person name="Larimer F."/>
            <person name="Land M.L."/>
            <person name="Hauser L."/>
            <person name="Muyzer G."/>
        </authorList>
    </citation>
    <scope>NUCLEOTIDE SEQUENCE [LARGE SCALE GENOMIC DNA]</scope>
    <source>
        <strain evidence="8 9">AHT 1</strain>
    </source>
</reference>
<gene>
    <name evidence="6" type="primary">prfB</name>
    <name evidence="8" type="ORF">DealDRAFT_1146</name>
</gene>
<keyword evidence="9" id="KW-1185">Reference proteome</keyword>
<sequence length="288" mass="32101">MTLAEDEGDKELWVDAEQVAAELAAEMDKLELAVLFRGRYDANNAIIAIHPGAGGTESQDWANMLLRMYTRWAERRNYQVEVLDLLPGDEAGIKSATLLIKGRNAYGFLKAERGVHRLVRISPFDAASRRHTSFASLDVLPEVEEGDSGIEISPDDLKIDTYRASGAGGQHVNTTDSAVRITHIPTGTVVQCQNERSQHSNRDRAMKILKARLADLYQRQQAEELSNLRGEQKEIAWGSQIRSYVFQPYTMVKDHRTGVEVGNINAVMDGDLDELIESYLRQTAGENG</sequence>
<keyword evidence="5 6" id="KW-0648">Protein biosynthesis</keyword>
<dbReference type="PROSITE" id="PS00745">
    <property type="entry name" value="RF_PROK_I"/>
    <property type="match status" value="1"/>
</dbReference>
<comment type="similarity">
    <text evidence="2 6">Belongs to the prokaryotic/mitochondrial release factor family.</text>
</comment>
<comment type="caution">
    <text evidence="8">The sequence shown here is derived from an EMBL/GenBank/DDBJ whole genome shotgun (WGS) entry which is preliminary data.</text>
</comment>
<dbReference type="SMART" id="SM00937">
    <property type="entry name" value="PCRF"/>
    <property type="match status" value="1"/>
</dbReference>
<dbReference type="Gene3D" id="3.30.160.20">
    <property type="match status" value="1"/>
</dbReference>
<dbReference type="Pfam" id="PF00472">
    <property type="entry name" value="RF-1"/>
    <property type="match status" value="1"/>
</dbReference>
<dbReference type="PANTHER" id="PTHR43116:SF3">
    <property type="entry name" value="CLASS I PEPTIDE CHAIN RELEASE FACTOR"/>
    <property type="match status" value="1"/>
</dbReference>
<evidence type="ECO:0000256" key="1">
    <source>
        <dbReference type="ARBA" id="ARBA00002613"/>
    </source>
</evidence>
<dbReference type="Gene3D" id="3.30.70.1660">
    <property type="match status" value="1"/>
</dbReference>
<comment type="function">
    <text evidence="1 6">Peptide chain release factor 2 directs the termination of translation in response to the peptide chain termination codons UGA and UAA.</text>
</comment>
<proteinExistence type="inferred from homology"/>
<dbReference type="Pfam" id="PF03462">
    <property type="entry name" value="PCRF"/>
    <property type="match status" value="1"/>
</dbReference>
<dbReference type="InterPro" id="IPR000352">
    <property type="entry name" value="Pep_chain_release_fac_I"/>
</dbReference>
<dbReference type="EMBL" id="ACJM01000005">
    <property type="protein sequence ID" value="EEG77847.1"/>
    <property type="molecule type" value="Genomic_DNA"/>
</dbReference>
<comment type="subcellular location">
    <subcellularLocation>
        <location evidence="6">Cytoplasm</location>
    </subcellularLocation>
</comment>
<name>C0GF87_DETAL</name>
<evidence type="ECO:0000313" key="9">
    <source>
        <dbReference type="Proteomes" id="UP000006443"/>
    </source>
</evidence>